<feature type="compositionally biased region" description="Low complexity" evidence="1">
    <location>
        <begin position="258"/>
        <end position="276"/>
    </location>
</feature>
<feature type="region of interest" description="Disordered" evidence="1">
    <location>
        <begin position="1"/>
        <end position="35"/>
    </location>
</feature>
<feature type="compositionally biased region" description="Low complexity" evidence="1">
    <location>
        <begin position="1"/>
        <end position="12"/>
    </location>
</feature>
<accession>A0A8I5THP1</accession>
<gene>
    <name evidence="3" type="primary">PPHLN1</name>
</gene>
<dbReference type="Ensembl" id="ENSPPYT00000053973.1">
    <property type="protein sequence ID" value="ENSPPYP00000035691.1"/>
    <property type="gene ID" value="ENSPPYG00000004423.3"/>
</dbReference>
<reference evidence="3" key="2">
    <citation type="submission" date="2025-08" db="UniProtKB">
        <authorList>
            <consortium name="Ensembl"/>
        </authorList>
    </citation>
    <scope>IDENTIFICATION</scope>
</reference>
<feature type="compositionally biased region" description="Low complexity" evidence="1">
    <location>
        <begin position="537"/>
        <end position="547"/>
    </location>
</feature>
<dbReference type="GO" id="GO:0045892">
    <property type="term" value="P:negative regulation of DNA-templated transcription"/>
    <property type="evidence" value="ECO:0007669"/>
    <property type="project" value="InterPro"/>
</dbReference>
<protein>
    <submittedName>
        <fullName evidence="3">Periphilin 1</fullName>
    </submittedName>
</protein>
<organism evidence="3 4">
    <name type="scientific">Pongo abelii</name>
    <name type="common">Sumatran orangutan</name>
    <name type="synonym">Pongo pygmaeus abelii</name>
    <dbReference type="NCBI Taxonomy" id="9601"/>
    <lineage>
        <taxon>Eukaryota</taxon>
        <taxon>Metazoa</taxon>
        <taxon>Chordata</taxon>
        <taxon>Craniata</taxon>
        <taxon>Vertebrata</taxon>
        <taxon>Euteleostomi</taxon>
        <taxon>Mammalia</taxon>
        <taxon>Eutheria</taxon>
        <taxon>Euarchontoglires</taxon>
        <taxon>Primates</taxon>
        <taxon>Haplorrhini</taxon>
        <taxon>Catarrhini</taxon>
        <taxon>Hominidae</taxon>
        <taxon>Pongo</taxon>
    </lineage>
</organism>
<feature type="region of interest" description="Disordered" evidence="1">
    <location>
        <begin position="394"/>
        <end position="556"/>
    </location>
</feature>
<evidence type="ECO:0000259" key="2">
    <source>
        <dbReference type="Pfam" id="PF25234"/>
    </source>
</evidence>
<reference evidence="3 4" key="1">
    <citation type="submission" date="2008-02" db="EMBL/GenBank/DDBJ databases">
        <title>A 6x draft sequence assembly of the Pongo pygmaeus abelii genome.</title>
        <authorList>
            <person name="Wilson R.K."/>
            <person name="Mardis E."/>
        </authorList>
    </citation>
    <scope>NUCLEOTIDE SEQUENCE [LARGE SCALE GENOMIC DNA]</scope>
</reference>
<keyword evidence="4" id="KW-1185">Reference proteome</keyword>
<feature type="compositionally biased region" description="Pro residues" evidence="1">
    <location>
        <begin position="85"/>
        <end position="99"/>
    </location>
</feature>
<dbReference type="GO" id="GO:0045814">
    <property type="term" value="P:negative regulation of gene expression, epigenetic"/>
    <property type="evidence" value="ECO:0007669"/>
    <property type="project" value="TreeGrafter"/>
</dbReference>
<dbReference type="InterPro" id="IPR028851">
    <property type="entry name" value="Pphln1"/>
</dbReference>
<feature type="region of interest" description="Disordered" evidence="1">
    <location>
        <begin position="60"/>
        <end position="212"/>
    </location>
</feature>
<feature type="compositionally biased region" description="Low complexity" evidence="1">
    <location>
        <begin position="178"/>
        <end position="195"/>
    </location>
</feature>
<reference evidence="3" key="3">
    <citation type="submission" date="2025-09" db="UniProtKB">
        <authorList>
            <consortium name="Ensembl"/>
        </authorList>
    </citation>
    <scope>IDENTIFICATION</scope>
</reference>
<dbReference type="PANTHER" id="PTHR15836">
    <property type="entry name" value="PERIPHILIN 1"/>
    <property type="match status" value="1"/>
</dbReference>
<dbReference type="GeneTree" id="ENSGT00390000016228"/>
<dbReference type="Proteomes" id="UP000001595">
    <property type="component" value="Chromosome 12"/>
</dbReference>
<feature type="compositionally biased region" description="Basic and acidic residues" evidence="1">
    <location>
        <begin position="448"/>
        <end position="474"/>
    </location>
</feature>
<evidence type="ECO:0000256" key="1">
    <source>
        <dbReference type="SAM" id="MobiDB-lite"/>
    </source>
</evidence>
<evidence type="ECO:0000313" key="3">
    <source>
        <dbReference type="Ensembl" id="ENSPPYP00000035691.1"/>
    </source>
</evidence>
<feature type="compositionally biased region" description="Low complexity" evidence="1">
    <location>
        <begin position="475"/>
        <end position="486"/>
    </location>
</feature>
<dbReference type="InterPro" id="IPR057603">
    <property type="entry name" value="Periphilin-1_C"/>
</dbReference>
<dbReference type="CDD" id="cd22896">
    <property type="entry name" value="periphilin-like"/>
    <property type="match status" value="1"/>
</dbReference>
<feature type="domain" description="Periphilin-1 C-terminal" evidence="2">
    <location>
        <begin position="609"/>
        <end position="673"/>
    </location>
</feature>
<dbReference type="AlphaFoldDB" id="A0A8I5THP1"/>
<feature type="compositionally biased region" description="Low complexity" evidence="1">
    <location>
        <begin position="144"/>
        <end position="155"/>
    </location>
</feature>
<feature type="compositionally biased region" description="Basic and acidic residues" evidence="1">
    <location>
        <begin position="513"/>
        <end position="526"/>
    </location>
</feature>
<feature type="compositionally biased region" description="Basic and acidic residues" evidence="1">
    <location>
        <begin position="394"/>
        <end position="439"/>
    </location>
</feature>
<evidence type="ECO:0000313" key="4">
    <source>
        <dbReference type="Proteomes" id="UP000001595"/>
    </source>
</evidence>
<dbReference type="GO" id="GO:0005654">
    <property type="term" value="C:nucleoplasm"/>
    <property type="evidence" value="ECO:0007669"/>
    <property type="project" value="TreeGrafter"/>
</dbReference>
<feature type="compositionally biased region" description="Low complexity" evidence="1">
    <location>
        <begin position="100"/>
        <end position="116"/>
    </location>
</feature>
<dbReference type="Pfam" id="PF25234">
    <property type="entry name" value="Periphilin_C"/>
    <property type="match status" value="1"/>
</dbReference>
<dbReference type="PANTHER" id="PTHR15836:SF4">
    <property type="entry name" value="PERIPHILIN-1"/>
    <property type="match status" value="1"/>
</dbReference>
<dbReference type="GO" id="GO:0097355">
    <property type="term" value="P:protein localization to heterochromatin"/>
    <property type="evidence" value="ECO:0007669"/>
    <property type="project" value="TreeGrafter"/>
</dbReference>
<feature type="region of interest" description="Disordered" evidence="1">
    <location>
        <begin position="247"/>
        <end position="310"/>
    </location>
</feature>
<sequence length="702" mass="75285">GAAAAGASSGRHPAGRRREGQARDSPGGGALPHIAHHALEGLGAVPEGADATVPVTLIRGRLRLPLRPAGHNPDTTRRGVTSRPRPVPGPRGRPRPAPRPNSATPAPRAPGAPRSGSEGEGSQEEAGRERGRSRRRHSRSDTRAAAPVAAAIAAPLWGGRRRPPQAAALAHQRRCPRARPGARAASEAATRSSARGPCRPHSPGPGARALLPGGALLVSHGLAINARRESPPRPLCLSIRRIISRAEAGGGGGREGAGKAAPPRSGAAAGSHAASSCRGNSCLGARDPRPPTSSRAGDFKRGQRGPAPAASWLAGGTGVAAVAVAASGAGAASPRCSPVAPSVLPAAGDCLALQSPSEEENVCPTDWQGMLRHPVRSLVQVAYRRDEMWSEGRYEYERIPRERAPPRSHPSDESGYRWTRDDHSASRQPEYRDMRDGFRRKSFYSSHYARERSPHKRDNTFFRESPVGRKDSPHSRSGSSVSSRSYSPERSKSYSFHQSQHRKSVRPGASYKRQNEGNPERDKERPVQSLKTSRDTSPSSGSAVSSSKVLDKPSRLTEKELAEAASKWAAEKLEKSDESNLPEISEYEAGSTAPLFTDQPEEPESNTTHGIELFEDSQLTTRSKAIASKTKEIEQVYRQDCETFGMVVKMLIEKDPSLEKSIQFALRQNLHEIAGADTIQCLPGQRGFKGTSWPHNKMHSVS</sequence>
<proteinExistence type="predicted"/>
<name>A0A8I5THP1_PONAB</name>